<organism evidence="1 2">
    <name type="scientific">Dentiscutata heterogama</name>
    <dbReference type="NCBI Taxonomy" id="1316150"/>
    <lineage>
        <taxon>Eukaryota</taxon>
        <taxon>Fungi</taxon>
        <taxon>Fungi incertae sedis</taxon>
        <taxon>Mucoromycota</taxon>
        <taxon>Glomeromycotina</taxon>
        <taxon>Glomeromycetes</taxon>
        <taxon>Diversisporales</taxon>
        <taxon>Gigasporaceae</taxon>
        <taxon>Dentiscutata</taxon>
    </lineage>
</organism>
<dbReference type="EMBL" id="CAJVPU010013065">
    <property type="protein sequence ID" value="CAG8629263.1"/>
    <property type="molecule type" value="Genomic_DNA"/>
</dbReference>
<dbReference type="Proteomes" id="UP000789702">
    <property type="component" value="Unassembled WGS sequence"/>
</dbReference>
<feature type="non-terminal residue" evidence="1">
    <location>
        <position position="1"/>
    </location>
</feature>
<comment type="caution">
    <text evidence="1">The sequence shown here is derived from an EMBL/GenBank/DDBJ whole genome shotgun (WGS) entry which is preliminary data.</text>
</comment>
<name>A0ACA9N297_9GLOM</name>
<accession>A0ACA9N297</accession>
<reference evidence="1" key="1">
    <citation type="submission" date="2021-06" db="EMBL/GenBank/DDBJ databases">
        <authorList>
            <person name="Kallberg Y."/>
            <person name="Tangrot J."/>
            <person name="Rosling A."/>
        </authorList>
    </citation>
    <scope>NUCLEOTIDE SEQUENCE</scope>
    <source>
        <strain evidence="1">IL203A</strain>
    </source>
</reference>
<proteinExistence type="predicted"/>
<sequence length="252" mass="29436">TLAHYDENSGPFEYSIQQDKKVQNKTGKNQYKDYILKAAKEYIDEIIENNLSKEEATIKLLQKKKDTIQRLGGSGKTSLVSKLFNGEYFEKQKKQCSGSNFWNGYKGQEIVFFDEFYTKINWSDMVNVLNDTSCPVKIKYGTYKTLFKAKFVFMTSTKPPEEAYNFGQHDSKDNNKYLCDYPNSRCLDKYHLECEQFSITNQIEDPQIESSNLVKEPQKEILSNDQQEDLFVNSEQKSVVDSEDSNYFCKRR</sequence>
<evidence type="ECO:0000313" key="1">
    <source>
        <dbReference type="EMBL" id="CAG8629263.1"/>
    </source>
</evidence>
<gene>
    <name evidence="1" type="ORF">DHETER_LOCUS8336</name>
</gene>
<keyword evidence="2" id="KW-1185">Reference proteome</keyword>
<evidence type="ECO:0000313" key="2">
    <source>
        <dbReference type="Proteomes" id="UP000789702"/>
    </source>
</evidence>
<protein>
    <submittedName>
        <fullName evidence="1">16596_t:CDS:1</fullName>
    </submittedName>
</protein>